<organism evidence="1 2">
    <name type="scientific">Brevibacillus borstelensis AK1</name>
    <dbReference type="NCBI Taxonomy" id="1300222"/>
    <lineage>
        <taxon>Bacteria</taxon>
        <taxon>Bacillati</taxon>
        <taxon>Bacillota</taxon>
        <taxon>Bacilli</taxon>
        <taxon>Bacillales</taxon>
        <taxon>Paenibacillaceae</taxon>
        <taxon>Brevibacillus</taxon>
    </lineage>
</organism>
<dbReference type="STRING" id="1300222.I532_24657"/>
<protein>
    <submittedName>
        <fullName evidence="1">Uncharacterized protein</fullName>
    </submittedName>
</protein>
<sequence length="130" mass="14903">MVTMRRILLIELKKGKSTIGRDELTQANNYVDDLLNCGLLDGDPYINAYVVGHRFDSRIGNSRIRKVGDPEKGRIEVITYSQLVRTAQQRLFKLKNELNTRYKGLTDETIVQKVLDEPEQMNLFEATESA</sequence>
<dbReference type="AlphaFoldDB" id="M8D9Q5"/>
<keyword evidence="2" id="KW-1185">Reference proteome</keyword>
<evidence type="ECO:0000313" key="1">
    <source>
        <dbReference type="EMBL" id="EMT50037.1"/>
    </source>
</evidence>
<proteinExistence type="predicted"/>
<evidence type="ECO:0000313" key="2">
    <source>
        <dbReference type="Proteomes" id="UP000012081"/>
    </source>
</evidence>
<reference evidence="1 2" key="1">
    <citation type="submission" date="2013-03" db="EMBL/GenBank/DDBJ databases">
        <title>Assembly of a new bacterial strain Brevibacillus borstelensis AK1.</title>
        <authorList>
            <person name="Rajan I."/>
            <person name="PoliReddy D."/>
            <person name="Sugumar T."/>
            <person name="Rathinam K."/>
            <person name="Alqarawi S."/>
            <person name="Khalil A.B."/>
            <person name="Sivakumar N."/>
        </authorList>
    </citation>
    <scope>NUCLEOTIDE SEQUENCE [LARGE SCALE GENOMIC DNA]</scope>
    <source>
        <strain evidence="1 2">AK1</strain>
    </source>
</reference>
<dbReference type="Proteomes" id="UP000012081">
    <property type="component" value="Unassembled WGS sequence"/>
</dbReference>
<dbReference type="EMBL" id="APBN01000023">
    <property type="protein sequence ID" value="EMT50037.1"/>
    <property type="molecule type" value="Genomic_DNA"/>
</dbReference>
<name>M8D9Q5_9BACL</name>
<gene>
    <name evidence="1" type="ORF">I532_24657</name>
</gene>
<comment type="caution">
    <text evidence="1">The sequence shown here is derived from an EMBL/GenBank/DDBJ whole genome shotgun (WGS) entry which is preliminary data.</text>
</comment>
<accession>M8D9Q5</accession>